<protein>
    <recommendedName>
        <fullName evidence="1">DNA-directed DNA polymerase</fullName>
        <ecNumber evidence="1">2.7.7.7</ecNumber>
    </recommendedName>
</protein>
<dbReference type="NCBIfam" id="TIGR00573">
    <property type="entry name" value="dnaq"/>
    <property type="match status" value="1"/>
</dbReference>
<evidence type="ECO:0000313" key="6">
    <source>
        <dbReference type="EMBL" id="MFC3108679.1"/>
    </source>
</evidence>
<reference evidence="7" key="1">
    <citation type="journal article" date="2019" name="Int. J. Syst. Evol. Microbiol.">
        <title>The Global Catalogue of Microorganisms (GCM) 10K type strain sequencing project: providing services to taxonomists for standard genome sequencing and annotation.</title>
        <authorList>
            <consortium name="The Broad Institute Genomics Platform"/>
            <consortium name="The Broad Institute Genome Sequencing Center for Infectious Disease"/>
            <person name="Wu L."/>
            <person name="Ma J."/>
        </authorList>
    </citation>
    <scope>NUCLEOTIDE SEQUENCE [LARGE SCALE GENOMIC DNA]</scope>
    <source>
        <strain evidence="7">KCTC 42986</strain>
    </source>
</reference>
<evidence type="ECO:0000256" key="3">
    <source>
        <dbReference type="SAM" id="Coils"/>
    </source>
</evidence>
<keyword evidence="4" id="KW-0472">Membrane</keyword>
<keyword evidence="6" id="KW-0378">Hydrolase</keyword>
<dbReference type="CDD" id="cd06127">
    <property type="entry name" value="DEDDh"/>
    <property type="match status" value="1"/>
</dbReference>
<dbReference type="InterPro" id="IPR006054">
    <property type="entry name" value="DnaQ"/>
</dbReference>
<comment type="caution">
    <text evidence="6">The sequence shown here is derived from an EMBL/GenBank/DDBJ whole genome shotgun (WGS) entry which is preliminary data.</text>
</comment>
<feature type="transmembrane region" description="Helical" evidence="4">
    <location>
        <begin position="51"/>
        <end position="71"/>
    </location>
</feature>
<evidence type="ECO:0000256" key="4">
    <source>
        <dbReference type="SAM" id="Phobius"/>
    </source>
</evidence>
<dbReference type="InterPro" id="IPR036397">
    <property type="entry name" value="RNaseH_sf"/>
</dbReference>
<dbReference type="Gene3D" id="3.30.450.20">
    <property type="entry name" value="PAS domain"/>
    <property type="match status" value="1"/>
</dbReference>
<dbReference type="InterPro" id="IPR013520">
    <property type="entry name" value="Ribonucl_H"/>
</dbReference>
<feature type="coiled-coil region" evidence="3">
    <location>
        <begin position="122"/>
        <end position="149"/>
    </location>
</feature>
<gene>
    <name evidence="6" type="ORF">ACFOFO_12015</name>
</gene>
<dbReference type="EMBL" id="JBHRTP010000035">
    <property type="protein sequence ID" value="MFC3108679.1"/>
    <property type="molecule type" value="Genomic_DNA"/>
</dbReference>
<dbReference type="PANTHER" id="PTHR30231:SF41">
    <property type="entry name" value="DNA POLYMERASE III SUBUNIT EPSILON"/>
    <property type="match status" value="1"/>
</dbReference>
<keyword evidence="4" id="KW-1133">Transmembrane helix</keyword>
<dbReference type="RefSeq" id="WP_390331601.1">
    <property type="nucleotide sequence ID" value="NZ_JBHRTP010000035.1"/>
</dbReference>
<keyword evidence="6" id="KW-0540">Nuclease</keyword>
<name>A0ABV7F199_9BURK</name>
<comment type="catalytic activity">
    <reaction evidence="2">
        <text>DNA(n) + a 2'-deoxyribonucleoside 5'-triphosphate = DNA(n+1) + diphosphate</text>
        <dbReference type="Rhea" id="RHEA:22508"/>
        <dbReference type="Rhea" id="RHEA-COMP:17339"/>
        <dbReference type="Rhea" id="RHEA-COMP:17340"/>
        <dbReference type="ChEBI" id="CHEBI:33019"/>
        <dbReference type="ChEBI" id="CHEBI:61560"/>
        <dbReference type="ChEBI" id="CHEBI:173112"/>
        <dbReference type="EC" id="2.7.7.7"/>
    </reaction>
</comment>
<evidence type="ECO:0000313" key="7">
    <source>
        <dbReference type="Proteomes" id="UP001595530"/>
    </source>
</evidence>
<feature type="transmembrane region" description="Helical" evidence="4">
    <location>
        <begin position="7"/>
        <end position="31"/>
    </location>
</feature>
<dbReference type="GO" id="GO:0004527">
    <property type="term" value="F:exonuclease activity"/>
    <property type="evidence" value="ECO:0007669"/>
    <property type="project" value="UniProtKB-KW"/>
</dbReference>
<keyword evidence="7" id="KW-1185">Reference proteome</keyword>
<dbReference type="PANTHER" id="PTHR30231">
    <property type="entry name" value="DNA POLYMERASE III SUBUNIT EPSILON"/>
    <property type="match status" value="1"/>
</dbReference>
<keyword evidence="3" id="KW-0175">Coiled coil</keyword>
<dbReference type="SMART" id="SM00479">
    <property type="entry name" value="EXOIII"/>
    <property type="match status" value="1"/>
</dbReference>
<dbReference type="Gene3D" id="3.30.420.10">
    <property type="entry name" value="Ribonuclease H-like superfamily/Ribonuclease H"/>
    <property type="match status" value="1"/>
</dbReference>
<evidence type="ECO:0000256" key="1">
    <source>
        <dbReference type="ARBA" id="ARBA00012417"/>
    </source>
</evidence>
<dbReference type="Pfam" id="PF00929">
    <property type="entry name" value="RNase_T"/>
    <property type="match status" value="1"/>
</dbReference>
<organism evidence="6 7">
    <name type="scientific">Undibacterium arcticum</name>
    <dbReference type="NCBI Taxonomy" id="1762892"/>
    <lineage>
        <taxon>Bacteria</taxon>
        <taxon>Pseudomonadati</taxon>
        <taxon>Pseudomonadota</taxon>
        <taxon>Betaproteobacteria</taxon>
        <taxon>Burkholderiales</taxon>
        <taxon>Oxalobacteraceae</taxon>
        <taxon>Undibacterium</taxon>
    </lineage>
</organism>
<feature type="domain" description="Exonuclease" evidence="5">
    <location>
        <begin position="524"/>
        <end position="692"/>
    </location>
</feature>
<accession>A0ABV7F199</accession>
<evidence type="ECO:0000256" key="2">
    <source>
        <dbReference type="ARBA" id="ARBA00049244"/>
    </source>
</evidence>
<dbReference type="Proteomes" id="UP001595530">
    <property type="component" value="Unassembled WGS sequence"/>
</dbReference>
<evidence type="ECO:0000259" key="5">
    <source>
        <dbReference type="SMART" id="SM00479"/>
    </source>
</evidence>
<keyword evidence="6" id="KW-0269">Exonuclease</keyword>
<dbReference type="EC" id="2.7.7.7" evidence="1"/>
<keyword evidence="4" id="KW-0812">Transmembrane</keyword>
<dbReference type="SUPFAM" id="SSF53098">
    <property type="entry name" value="Ribonuclease H-like"/>
    <property type="match status" value="1"/>
</dbReference>
<proteinExistence type="predicted"/>
<sequence>MKTKYRFTLMLALLFGSQLVVIGAIFLSLALDMEAVPRGQFGQMLVQRSAQLVALALFLLFALGFALKALFDSYLAPLARLAEDVVLLAANPGHRAAPEGAREVRVLVEKINALAAAHQALHDDVQVKIKSANHALAEEKNRLAALMSELVQSVLVCNIEGRILLYNTGAKQLLEADHGGESTAGTAAIGLGRSVFGVLERGLIVHALEQIQYQLRQPGDEVRPVSGFIATLAGGQMVRARMAPVLDSTHTLNGFVLTLEDITRNVEVDSRRDALLQSLTQDTRAMLANIRAAVETMHSFPDMSEAKKIQFTTIIDDESQRLARQIDRALQHDNLDGNWQLEEMRGVDLIALLRRRIDFPSLRTDVGDTIDATLWLKVDSYALTQALVYLAQRLCGELGVCELRFGLQRAERLAHLDLTWSGAPLAAETLRLWENVPLPLPLLAGGAALTLSAVISGQGGEAVYRFDRLHGASCYRLLLPVAAPQAALNIQLKQAGRPEFYDFDLFHQPGQNAELDQGLLSQLSYTVFDTETTGLQPAAGDEIISIGALRIVNGRLLQQENFDQLVQPGRVLSAESIAIHGISDAMLDGQPAIEKVLPRFHRFAEDTVLVAHNAAFDMRFLQLKEDKSGISFTQPVLDTLLLSQVIHPHQLQHSLEAIALRLGVAIVGRHTALGDAIVTGEVFLKMIPLLAEKGILTLKDARDAEQQTPYARIRY</sequence>
<dbReference type="InterPro" id="IPR012337">
    <property type="entry name" value="RNaseH-like_sf"/>
</dbReference>